<evidence type="ECO:0000256" key="12">
    <source>
        <dbReference type="ARBA" id="ARBA00023027"/>
    </source>
</evidence>
<sequence>MAEVLEVKEEKIIIDERPPVGEERVFTERPPGVAPIKPEFIVKKSPNEETTSTNGDQSKPNKNKRRGMNKKRRNEMHKADLIVRAKTVRLCHSAFRDVPCKFGEKCNSEHDIKKFLEQKPADLGEKCPVFDFRGTCPFSYACRFGNAHVDAEGKQTTKEVDSPYEETLNSHSSTGVLFKIRKKQYDYSKTKEILKAIKENRIGSMEREPVRLDMKSIRGKRYLAPLTTVGNLPFRRMCVDLGAEVTCGEMALATCLLAGNASEYSLIKRHPSEKIFGVQLAGGYPDAMTMAAELIADNFEVDFIDINCGCPIDLINDKGAGCALPTKEKKLFEVIAGMKNAMEDIPLTVKLRTGLKEGILTADKTISYMAKNCRPDLITFHPRSKEQRYSKAANWSFVEPCVKAADGVPFFVCGDVLSWEDYYERLEKNPIDGIMIARGALIKPWIFTEIAERRNWDIRSNERLDLVKKFVDYGLDHWGSDDMGVEKTRRFLLETLSFQCRYLSPFSFFKIVFLFRYIPVGLLEVLPQKINDRPPTYVGRDEMETLLSSPRASDWVKISEMFLGKTPEDFVFVPKHKANAY</sequence>
<comment type="catalytic activity">
    <reaction evidence="15">
        <text>a 5,6-dihydrouridine in mRNA + NAD(+) = a uridine in mRNA + NADH + H(+)</text>
        <dbReference type="Rhea" id="RHEA:69851"/>
        <dbReference type="Rhea" id="RHEA-COMP:14658"/>
        <dbReference type="Rhea" id="RHEA-COMP:17789"/>
        <dbReference type="ChEBI" id="CHEBI:15378"/>
        <dbReference type="ChEBI" id="CHEBI:57540"/>
        <dbReference type="ChEBI" id="CHEBI:57945"/>
        <dbReference type="ChEBI" id="CHEBI:65315"/>
        <dbReference type="ChEBI" id="CHEBI:74443"/>
    </reaction>
    <physiologicalReaction direction="right-to-left" evidence="15">
        <dbReference type="Rhea" id="RHEA:69853"/>
    </physiologicalReaction>
</comment>
<evidence type="ECO:0000313" key="23">
    <source>
        <dbReference type="Proteomes" id="UP000218231"/>
    </source>
</evidence>
<dbReference type="STRING" id="2018661.A0A2A2J1W3"/>
<name>A0A2A2J1W3_9BILA</name>
<comment type="catalytic activity">
    <reaction evidence="14">
        <text>5,6-dihydrouridine(47) in tRNA + NAD(+) = uridine(47) in tRNA + NADH + H(+)</text>
        <dbReference type="Rhea" id="RHEA:53364"/>
        <dbReference type="Rhea" id="RHEA-COMP:13539"/>
        <dbReference type="Rhea" id="RHEA-COMP:13540"/>
        <dbReference type="ChEBI" id="CHEBI:15378"/>
        <dbReference type="ChEBI" id="CHEBI:57540"/>
        <dbReference type="ChEBI" id="CHEBI:57945"/>
        <dbReference type="ChEBI" id="CHEBI:65315"/>
        <dbReference type="ChEBI" id="CHEBI:74443"/>
        <dbReference type="EC" id="1.3.1.89"/>
    </reaction>
    <physiologicalReaction direction="right-to-left" evidence="14">
        <dbReference type="Rhea" id="RHEA:53366"/>
    </physiologicalReaction>
</comment>
<dbReference type="OrthoDB" id="259935at2759"/>
<evidence type="ECO:0000256" key="14">
    <source>
        <dbReference type="ARBA" id="ARBA00048266"/>
    </source>
</evidence>
<proteinExistence type="inferred from homology"/>
<keyword evidence="8 18" id="KW-0863">Zinc-finger</keyword>
<dbReference type="FunFam" id="3.20.20.70:FF:000067">
    <property type="entry name" value="tRNA-dihydrouridine(47) synthase [NAD(P)(+)]"/>
    <property type="match status" value="1"/>
</dbReference>
<evidence type="ECO:0000256" key="18">
    <source>
        <dbReference type="PROSITE-ProRule" id="PRU00723"/>
    </source>
</evidence>
<feature type="domain" description="C3H1-type" evidence="21">
    <location>
        <begin position="85"/>
        <end position="113"/>
    </location>
</feature>
<dbReference type="InterPro" id="IPR000571">
    <property type="entry name" value="Znf_CCCH"/>
</dbReference>
<keyword evidence="7" id="KW-0677">Repeat</keyword>
<dbReference type="InterPro" id="IPR013785">
    <property type="entry name" value="Aldolase_TIM"/>
</dbReference>
<dbReference type="Pfam" id="PF25585">
    <property type="entry name" value="zf-CCCH_DUS3L"/>
    <property type="match status" value="1"/>
</dbReference>
<feature type="compositionally biased region" description="Basic residues" evidence="20">
    <location>
        <begin position="61"/>
        <end position="75"/>
    </location>
</feature>
<comment type="cofactor">
    <cofactor evidence="1 19">
        <name>FMN</name>
        <dbReference type="ChEBI" id="CHEBI:58210"/>
    </cofactor>
</comment>
<evidence type="ECO:0000256" key="13">
    <source>
        <dbReference type="ARBA" id="ARBA00045365"/>
    </source>
</evidence>
<dbReference type="PROSITE" id="PS50103">
    <property type="entry name" value="ZF_C3H1"/>
    <property type="match status" value="2"/>
</dbReference>
<dbReference type="GO" id="GO:0102265">
    <property type="term" value="F:tRNA-dihydrouridine47 synthase activity"/>
    <property type="evidence" value="ECO:0007669"/>
    <property type="project" value="UniProtKB-EC"/>
</dbReference>
<gene>
    <name evidence="22" type="ORF">WR25_20350</name>
</gene>
<dbReference type="Proteomes" id="UP000218231">
    <property type="component" value="Unassembled WGS sequence"/>
</dbReference>
<keyword evidence="4" id="KW-0507">mRNA processing</keyword>
<dbReference type="PANTHER" id="PTHR45846">
    <property type="entry name" value="TRNA-DIHYDROURIDINE(47) SYNTHASE [NAD(P)(+)]-LIKE"/>
    <property type="match status" value="1"/>
</dbReference>
<dbReference type="InterPro" id="IPR018517">
    <property type="entry name" value="tRNA_hU_synthase_CS"/>
</dbReference>
<evidence type="ECO:0000256" key="19">
    <source>
        <dbReference type="RuleBase" id="RU291113"/>
    </source>
</evidence>
<feature type="zinc finger region" description="C3H1-type" evidence="18">
    <location>
        <begin position="85"/>
        <end position="113"/>
    </location>
</feature>
<keyword evidence="9 18" id="KW-0862">Zinc</keyword>
<organism evidence="22 23">
    <name type="scientific">Diploscapter pachys</name>
    <dbReference type="NCBI Taxonomy" id="2018661"/>
    <lineage>
        <taxon>Eukaryota</taxon>
        <taxon>Metazoa</taxon>
        <taxon>Ecdysozoa</taxon>
        <taxon>Nematoda</taxon>
        <taxon>Chromadorea</taxon>
        <taxon>Rhabditida</taxon>
        <taxon>Rhabditina</taxon>
        <taxon>Rhabditomorpha</taxon>
        <taxon>Rhabditoidea</taxon>
        <taxon>Rhabditidae</taxon>
        <taxon>Diploscapter</taxon>
    </lineage>
</organism>
<keyword evidence="2 19" id="KW-0285">Flavoprotein</keyword>
<evidence type="ECO:0000256" key="4">
    <source>
        <dbReference type="ARBA" id="ARBA00022664"/>
    </source>
</evidence>
<dbReference type="PROSITE" id="PS01136">
    <property type="entry name" value="UPF0034"/>
    <property type="match status" value="1"/>
</dbReference>
<evidence type="ECO:0000313" key="22">
    <source>
        <dbReference type="EMBL" id="PAV55542.1"/>
    </source>
</evidence>
<feature type="zinc finger region" description="C3H1-type" evidence="18">
    <location>
        <begin position="126"/>
        <end position="151"/>
    </location>
</feature>
<keyword evidence="12" id="KW-0520">NAD</keyword>
<dbReference type="GO" id="GO:0050660">
    <property type="term" value="F:flavin adenine dinucleotide binding"/>
    <property type="evidence" value="ECO:0007669"/>
    <property type="project" value="UniProtKB-UniRule"/>
</dbReference>
<accession>A0A2A2J1W3</accession>
<dbReference type="EMBL" id="LIAE01010764">
    <property type="protein sequence ID" value="PAV55542.1"/>
    <property type="molecule type" value="Genomic_DNA"/>
</dbReference>
<comment type="catalytic activity">
    <reaction evidence="17">
        <text>5,6-dihydrouridine(47) in tRNA + NADP(+) = uridine(47) in tRNA + NADPH + H(+)</text>
        <dbReference type="Rhea" id="RHEA:53360"/>
        <dbReference type="Rhea" id="RHEA-COMP:13539"/>
        <dbReference type="Rhea" id="RHEA-COMP:13540"/>
        <dbReference type="ChEBI" id="CHEBI:15378"/>
        <dbReference type="ChEBI" id="CHEBI:57783"/>
        <dbReference type="ChEBI" id="CHEBI:58349"/>
        <dbReference type="ChEBI" id="CHEBI:65315"/>
        <dbReference type="ChEBI" id="CHEBI:74443"/>
        <dbReference type="EC" id="1.3.1.89"/>
    </reaction>
    <physiologicalReaction direction="right-to-left" evidence="17">
        <dbReference type="Rhea" id="RHEA:53362"/>
    </physiologicalReaction>
</comment>
<keyword evidence="3 19" id="KW-0288">FMN</keyword>
<comment type="function">
    <text evidence="13">Catalyzes the synthesis of dihydrouridine, a modified base, in various RNAs, such as tRNAs, mRNAs and some long non-coding RNAs (lncRNAs). Mainly modifies the uridine in position 47 (U47) in the D-loop of most cytoplasmic tRNAs. Also able to mediate the formation of dihydrouridine in some mRNAs, thereby regulating their translation.</text>
</comment>
<feature type="region of interest" description="Disordered" evidence="20">
    <location>
        <begin position="23"/>
        <end position="75"/>
    </location>
</feature>
<evidence type="ECO:0000256" key="16">
    <source>
        <dbReference type="ARBA" id="ARBA00049447"/>
    </source>
</evidence>
<comment type="caution">
    <text evidence="22">The sequence shown here is derived from an EMBL/GenBank/DDBJ whole genome shotgun (WGS) entry which is preliminary data.</text>
</comment>
<dbReference type="SUPFAM" id="SSF51395">
    <property type="entry name" value="FMN-linked oxidoreductases"/>
    <property type="match status" value="1"/>
</dbReference>
<evidence type="ECO:0000256" key="10">
    <source>
        <dbReference type="ARBA" id="ARBA00022857"/>
    </source>
</evidence>
<dbReference type="GO" id="GO:0008270">
    <property type="term" value="F:zinc ion binding"/>
    <property type="evidence" value="ECO:0007669"/>
    <property type="project" value="UniProtKB-KW"/>
</dbReference>
<evidence type="ECO:0000259" key="21">
    <source>
        <dbReference type="PROSITE" id="PS50103"/>
    </source>
</evidence>
<feature type="compositionally biased region" description="Polar residues" evidence="20">
    <location>
        <begin position="48"/>
        <end position="60"/>
    </location>
</feature>
<keyword evidence="10" id="KW-0521">NADP</keyword>
<dbReference type="Pfam" id="PF01207">
    <property type="entry name" value="Dus"/>
    <property type="match status" value="1"/>
</dbReference>
<dbReference type="EC" id="1.3.1.-" evidence="19"/>
<evidence type="ECO:0000256" key="3">
    <source>
        <dbReference type="ARBA" id="ARBA00022643"/>
    </source>
</evidence>
<protein>
    <recommendedName>
        <fullName evidence="19">tRNA-dihydrouridine(47) synthase [NAD(P)(+)]</fullName>
        <ecNumber evidence="19">1.3.1.-</ecNumber>
    </recommendedName>
    <alternativeName>
        <fullName evidence="19">tRNA-dihydrouridine synthase 3</fullName>
    </alternativeName>
</protein>
<keyword evidence="23" id="KW-1185">Reference proteome</keyword>
<evidence type="ECO:0000256" key="5">
    <source>
        <dbReference type="ARBA" id="ARBA00022694"/>
    </source>
</evidence>
<keyword evidence="11 19" id="KW-0560">Oxidoreductase</keyword>
<evidence type="ECO:0000256" key="11">
    <source>
        <dbReference type="ARBA" id="ARBA00023002"/>
    </source>
</evidence>
<dbReference type="GO" id="GO:0003723">
    <property type="term" value="F:RNA binding"/>
    <property type="evidence" value="ECO:0007669"/>
    <property type="project" value="TreeGrafter"/>
</dbReference>
<evidence type="ECO:0000256" key="15">
    <source>
        <dbReference type="ARBA" id="ARBA00048342"/>
    </source>
</evidence>
<evidence type="ECO:0000256" key="7">
    <source>
        <dbReference type="ARBA" id="ARBA00022737"/>
    </source>
</evidence>
<dbReference type="Gene3D" id="3.20.20.70">
    <property type="entry name" value="Aldolase class I"/>
    <property type="match status" value="1"/>
</dbReference>
<evidence type="ECO:0000256" key="17">
    <source>
        <dbReference type="ARBA" id="ARBA00049513"/>
    </source>
</evidence>
<dbReference type="PANTHER" id="PTHR45846:SF1">
    <property type="entry name" value="TRNA-DIHYDROURIDINE(47) SYNTHASE [NAD(P)(+)]-LIKE"/>
    <property type="match status" value="1"/>
</dbReference>
<evidence type="ECO:0000256" key="2">
    <source>
        <dbReference type="ARBA" id="ARBA00022630"/>
    </source>
</evidence>
<dbReference type="AlphaFoldDB" id="A0A2A2J1W3"/>
<comment type="catalytic activity">
    <reaction evidence="16">
        <text>a 5,6-dihydrouridine in mRNA + NADP(+) = a uridine in mRNA + NADPH + H(+)</text>
        <dbReference type="Rhea" id="RHEA:69855"/>
        <dbReference type="Rhea" id="RHEA-COMP:14658"/>
        <dbReference type="Rhea" id="RHEA-COMP:17789"/>
        <dbReference type="ChEBI" id="CHEBI:15378"/>
        <dbReference type="ChEBI" id="CHEBI:57783"/>
        <dbReference type="ChEBI" id="CHEBI:58349"/>
        <dbReference type="ChEBI" id="CHEBI:65315"/>
        <dbReference type="ChEBI" id="CHEBI:74443"/>
    </reaction>
    <physiologicalReaction direction="right-to-left" evidence="16">
        <dbReference type="Rhea" id="RHEA:69857"/>
    </physiologicalReaction>
</comment>
<feature type="domain" description="C3H1-type" evidence="21">
    <location>
        <begin position="126"/>
        <end position="151"/>
    </location>
</feature>
<keyword evidence="5 19" id="KW-0819">tRNA processing</keyword>
<dbReference type="GO" id="GO:0106414">
    <property type="term" value="F:mRNA dihydrouridine synthase activity"/>
    <property type="evidence" value="ECO:0007669"/>
    <property type="project" value="RHEA"/>
</dbReference>
<evidence type="ECO:0000256" key="6">
    <source>
        <dbReference type="ARBA" id="ARBA00022723"/>
    </source>
</evidence>
<evidence type="ECO:0000256" key="9">
    <source>
        <dbReference type="ARBA" id="ARBA00022833"/>
    </source>
</evidence>
<evidence type="ECO:0000256" key="20">
    <source>
        <dbReference type="SAM" id="MobiDB-lite"/>
    </source>
</evidence>
<reference evidence="22 23" key="1">
    <citation type="journal article" date="2017" name="Curr. Biol.">
        <title>Genome architecture and evolution of a unichromosomal asexual nematode.</title>
        <authorList>
            <person name="Fradin H."/>
            <person name="Zegar C."/>
            <person name="Gutwein M."/>
            <person name="Lucas J."/>
            <person name="Kovtun M."/>
            <person name="Corcoran D."/>
            <person name="Baugh L.R."/>
            <person name="Kiontke K."/>
            <person name="Gunsalus K."/>
            <person name="Fitch D.H."/>
            <person name="Piano F."/>
        </authorList>
    </citation>
    <scope>NUCLEOTIDE SEQUENCE [LARGE SCALE GENOMIC DNA]</scope>
    <source>
        <strain evidence="22">PF1309</strain>
    </source>
</reference>
<evidence type="ECO:0000256" key="1">
    <source>
        <dbReference type="ARBA" id="ARBA00001917"/>
    </source>
</evidence>
<evidence type="ECO:0000256" key="8">
    <source>
        <dbReference type="ARBA" id="ARBA00022771"/>
    </source>
</evidence>
<dbReference type="GO" id="GO:0006397">
    <property type="term" value="P:mRNA processing"/>
    <property type="evidence" value="ECO:0007669"/>
    <property type="project" value="UniProtKB-KW"/>
</dbReference>
<comment type="similarity">
    <text evidence="19">Belongs to the dus family. Dus3 subfamily.</text>
</comment>
<keyword evidence="6 18" id="KW-0479">Metal-binding</keyword>
<dbReference type="InterPro" id="IPR035587">
    <property type="entry name" value="DUS-like_FMN-bd"/>
</dbReference>
<dbReference type="CDD" id="cd02801">
    <property type="entry name" value="DUS_like_FMN"/>
    <property type="match status" value="1"/>
</dbReference>